<evidence type="ECO:0000256" key="4">
    <source>
        <dbReference type="ARBA" id="ARBA00023002"/>
    </source>
</evidence>
<evidence type="ECO:0000259" key="5">
    <source>
        <dbReference type="PROSITE" id="PS51387"/>
    </source>
</evidence>
<dbReference type="Pfam" id="PF01565">
    <property type="entry name" value="FAD_binding_4"/>
    <property type="match status" value="1"/>
</dbReference>
<accession>A0A3D8IZ53</accession>
<dbReference type="SUPFAM" id="SSF55103">
    <property type="entry name" value="FAD-linked oxidases, C-terminal domain"/>
    <property type="match status" value="1"/>
</dbReference>
<dbReference type="RefSeq" id="WP_115569642.1">
    <property type="nucleotide sequence ID" value="NZ_NXLV01000008.1"/>
</dbReference>
<keyword evidence="3" id="KW-0274">FAD</keyword>
<reference evidence="6 7" key="1">
    <citation type="submission" date="2018-04" db="EMBL/GenBank/DDBJ databases">
        <title>Novel Campyloabacter and Helicobacter Species and Strains.</title>
        <authorList>
            <person name="Mannion A.J."/>
            <person name="Shen Z."/>
            <person name="Fox J.G."/>
        </authorList>
    </citation>
    <scope>NUCLEOTIDE SEQUENCE [LARGE SCALE GENOMIC DNA]</scope>
    <source>
        <strain evidence="6 7">MIT 04-9366</strain>
    </source>
</reference>
<dbReference type="PANTHER" id="PTHR42934:SF2">
    <property type="entry name" value="GLYCOLATE OXIDASE SUBUNIT GLCD"/>
    <property type="match status" value="1"/>
</dbReference>
<dbReference type="InterPro" id="IPR036318">
    <property type="entry name" value="FAD-bd_PCMH-like_sf"/>
</dbReference>
<evidence type="ECO:0000256" key="2">
    <source>
        <dbReference type="ARBA" id="ARBA00022630"/>
    </source>
</evidence>
<sequence length="459" mass="49938">MTLSPQHFKAFEEIVGEKNISINPSTLSVYSYDSTRTEILPSCVIFPRHTQDIQKIIAYAYTHKIPITPRGAGSGMSGGSINEGIILALQKHMNKILHIDTQNLCVTLEPAVLNASLNNALAPYNLFFPPDPASASFSTIGGNISENAGGMCAVKYGVSKDYLLSAKLVIGTGELIEVGHKTYKDVAGYNLLGLVCGSEGSLGVITELTLKLKAKARFEKSLLVGFSSLKSLADCSCAILSSGITPCAMEFLDTLTTQALNSRFNLYPTEAKAILIIKLDGNFEPSLEFEASEIEKICKAYNPLSFEVAKDKQEEERIWFGRKNASQANSIYGVKKLNEDITLPRSKVADFLERVQEISQKYDFPIPCFGHIGDGNIHTNVMLPSLSSLSEGKEAIKELFSITLSMGGTLSGEHGIGLSKAPYMPLAFSSTHLKLFAQIKKAFDPHNILNPHKMGFDPS</sequence>
<proteinExistence type="predicted"/>
<comment type="cofactor">
    <cofactor evidence="1">
        <name>FAD</name>
        <dbReference type="ChEBI" id="CHEBI:57692"/>
    </cofactor>
</comment>
<dbReference type="OrthoDB" id="9811557at2"/>
<dbReference type="Gene3D" id="3.30.465.10">
    <property type="match status" value="1"/>
</dbReference>
<evidence type="ECO:0000256" key="3">
    <source>
        <dbReference type="ARBA" id="ARBA00022827"/>
    </source>
</evidence>
<dbReference type="InterPro" id="IPR051914">
    <property type="entry name" value="FAD-linked_OxidoTrans_Type4"/>
</dbReference>
<dbReference type="Proteomes" id="UP000257045">
    <property type="component" value="Unassembled WGS sequence"/>
</dbReference>
<dbReference type="Pfam" id="PF02913">
    <property type="entry name" value="FAD-oxidase_C"/>
    <property type="match status" value="1"/>
</dbReference>
<organism evidence="6 7">
    <name type="scientific">Helicobacter brantae</name>
    <dbReference type="NCBI Taxonomy" id="375927"/>
    <lineage>
        <taxon>Bacteria</taxon>
        <taxon>Pseudomonadati</taxon>
        <taxon>Campylobacterota</taxon>
        <taxon>Epsilonproteobacteria</taxon>
        <taxon>Campylobacterales</taxon>
        <taxon>Helicobacteraceae</taxon>
        <taxon>Helicobacter</taxon>
    </lineage>
</organism>
<evidence type="ECO:0000313" key="7">
    <source>
        <dbReference type="Proteomes" id="UP000257045"/>
    </source>
</evidence>
<dbReference type="Gene3D" id="1.10.45.10">
    <property type="entry name" value="Vanillyl-alcohol Oxidase, Chain A, domain 4"/>
    <property type="match status" value="1"/>
</dbReference>
<dbReference type="InterPro" id="IPR016164">
    <property type="entry name" value="FAD-linked_Oxase-like_C"/>
</dbReference>
<dbReference type="GO" id="GO:0071949">
    <property type="term" value="F:FAD binding"/>
    <property type="evidence" value="ECO:0007669"/>
    <property type="project" value="InterPro"/>
</dbReference>
<keyword evidence="4" id="KW-0560">Oxidoreductase</keyword>
<evidence type="ECO:0000256" key="1">
    <source>
        <dbReference type="ARBA" id="ARBA00001974"/>
    </source>
</evidence>
<feature type="domain" description="FAD-binding PCMH-type" evidence="5">
    <location>
        <begin position="37"/>
        <end position="215"/>
    </location>
</feature>
<name>A0A3D8IZ53_9HELI</name>
<dbReference type="SUPFAM" id="SSF56176">
    <property type="entry name" value="FAD-binding/transporter-associated domain-like"/>
    <property type="match status" value="1"/>
</dbReference>
<keyword evidence="2" id="KW-0285">Flavoprotein</keyword>
<dbReference type="PANTHER" id="PTHR42934">
    <property type="entry name" value="GLYCOLATE OXIDASE SUBUNIT GLCD"/>
    <property type="match status" value="1"/>
</dbReference>
<dbReference type="PROSITE" id="PS51387">
    <property type="entry name" value="FAD_PCMH"/>
    <property type="match status" value="1"/>
</dbReference>
<keyword evidence="7" id="KW-1185">Reference proteome</keyword>
<comment type="caution">
    <text evidence="6">The sequence shown here is derived from an EMBL/GenBank/DDBJ whole genome shotgun (WGS) entry which is preliminary data.</text>
</comment>
<dbReference type="InterPro" id="IPR016166">
    <property type="entry name" value="FAD-bd_PCMH"/>
</dbReference>
<dbReference type="Gene3D" id="3.30.70.2740">
    <property type="match status" value="1"/>
</dbReference>
<dbReference type="GO" id="GO:0016491">
    <property type="term" value="F:oxidoreductase activity"/>
    <property type="evidence" value="ECO:0007669"/>
    <property type="project" value="UniProtKB-KW"/>
</dbReference>
<protein>
    <submittedName>
        <fullName evidence="6">Glycolate oxidase subunit GlcD</fullName>
    </submittedName>
</protein>
<dbReference type="InterPro" id="IPR016169">
    <property type="entry name" value="FAD-bd_PCMH_sub2"/>
</dbReference>
<dbReference type="EMBL" id="NXLV01000008">
    <property type="protein sequence ID" value="RDU70547.1"/>
    <property type="molecule type" value="Genomic_DNA"/>
</dbReference>
<dbReference type="InterPro" id="IPR016171">
    <property type="entry name" value="Vanillyl_alc_oxidase_C-sub2"/>
</dbReference>
<dbReference type="FunFam" id="1.10.45.10:FF:000001">
    <property type="entry name" value="D-lactate dehydrogenase mitochondrial"/>
    <property type="match status" value="1"/>
</dbReference>
<dbReference type="InterPro" id="IPR004113">
    <property type="entry name" value="FAD-bd_oxidored_4_C"/>
</dbReference>
<gene>
    <name evidence="6" type="ORF">CQA58_05080</name>
</gene>
<evidence type="ECO:0000313" key="6">
    <source>
        <dbReference type="EMBL" id="RDU70547.1"/>
    </source>
</evidence>
<dbReference type="InterPro" id="IPR006094">
    <property type="entry name" value="Oxid_FAD_bind_N"/>
</dbReference>
<dbReference type="AlphaFoldDB" id="A0A3D8IZ53"/>